<gene>
    <name evidence="1" type="ORF">OUZ56_027629</name>
</gene>
<evidence type="ECO:0000313" key="2">
    <source>
        <dbReference type="Proteomes" id="UP001234178"/>
    </source>
</evidence>
<name>A0ABR0B1G1_9CRUS</name>
<proteinExistence type="predicted"/>
<protein>
    <submittedName>
        <fullName evidence="1">Uncharacterized protein</fullName>
    </submittedName>
</protein>
<evidence type="ECO:0000313" key="1">
    <source>
        <dbReference type="EMBL" id="KAK4035542.1"/>
    </source>
</evidence>
<keyword evidence="2" id="KW-1185">Reference proteome</keyword>
<accession>A0ABR0B1G1</accession>
<reference evidence="1 2" key="1">
    <citation type="journal article" date="2023" name="Nucleic Acids Res.">
        <title>The hologenome of Daphnia magna reveals possible DNA methylation and microbiome-mediated evolution of the host genome.</title>
        <authorList>
            <person name="Chaturvedi A."/>
            <person name="Li X."/>
            <person name="Dhandapani V."/>
            <person name="Marshall H."/>
            <person name="Kissane S."/>
            <person name="Cuenca-Cambronero M."/>
            <person name="Asole G."/>
            <person name="Calvet F."/>
            <person name="Ruiz-Romero M."/>
            <person name="Marangio P."/>
            <person name="Guigo R."/>
            <person name="Rago D."/>
            <person name="Mirbahai L."/>
            <person name="Eastwood N."/>
            <person name="Colbourne J.K."/>
            <person name="Zhou J."/>
            <person name="Mallon E."/>
            <person name="Orsini L."/>
        </authorList>
    </citation>
    <scope>NUCLEOTIDE SEQUENCE [LARGE SCALE GENOMIC DNA]</scope>
    <source>
        <strain evidence="1">LRV0_1</strain>
    </source>
</reference>
<comment type="caution">
    <text evidence="1">The sequence shown here is derived from an EMBL/GenBank/DDBJ whole genome shotgun (WGS) entry which is preliminary data.</text>
</comment>
<organism evidence="1 2">
    <name type="scientific">Daphnia magna</name>
    <dbReference type="NCBI Taxonomy" id="35525"/>
    <lineage>
        <taxon>Eukaryota</taxon>
        <taxon>Metazoa</taxon>
        <taxon>Ecdysozoa</taxon>
        <taxon>Arthropoda</taxon>
        <taxon>Crustacea</taxon>
        <taxon>Branchiopoda</taxon>
        <taxon>Diplostraca</taxon>
        <taxon>Cladocera</taxon>
        <taxon>Anomopoda</taxon>
        <taxon>Daphniidae</taxon>
        <taxon>Daphnia</taxon>
    </lineage>
</organism>
<dbReference type="EMBL" id="JAOYFB010000040">
    <property type="protein sequence ID" value="KAK4035542.1"/>
    <property type="molecule type" value="Genomic_DNA"/>
</dbReference>
<dbReference type="Proteomes" id="UP001234178">
    <property type="component" value="Unassembled WGS sequence"/>
</dbReference>
<sequence length="61" mass="6945">MITGARNIWTRLKLVLKAFHECIQSKMHAHNVVPAIRKVLCQSPGRCLDITVPHLLQLEIC</sequence>